<gene>
    <name evidence="7" type="ORF">FB45DRAFT_919507</name>
</gene>
<evidence type="ECO:0000256" key="2">
    <source>
        <dbReference type="ARBA" id="ARBA00007590"/>
    </source>
</evidence>
<organism evidence="7 8">
    <name type="scientific">Roridomyces roridus</name>
    <dbReference type="NCBI Taxonomy" id="1738132"/>
    <lineage>
        <taxon>Eukaryota</taxon>
        <taxon>Fungi</taxon>
        <taxon>Dikarya</taxon>
        <taxon>Basidiomycota</taxon>
        <taxon>Agaricomycotina</taxon>
        <taxon>Agaricomycetes</taxon>
        <taxon>Agaricomycetidae</taxon>
        <taxon>Agaricales</taxon>
        <taxon>Marasmiineae</taxon>
        <taxon>Mycenaceae</taxon>
        <taxon>Roridomyces</taxon>
    </lineage>
</organism>
<dbReference type="Gene3D" id="1.10.10.1740">
    <property type="entry name" value="Transmembrane protein 14-like"/>
    <property type="match status" value="1"/>
</dbReference>
<protein>
    <submittedName>
        <fullName evidence="7">Transmembrane proteins 14C-domain-containing protein</fullName>
    </submittedName>
</protein>
<reference evidence="7" key="1">
    <citation type="submission" date="2023-03" db="EMBL/GenBank/DDBJ databases">
        <title>Massive genome expansion in bonnet fungi (Mycena s.s.) driven by repeated elements and novel gene families across ecological guilds.</title>
        <authorList>
            <consortium name="Lawrence Berkeley National Laboratory"/>
            <person name="Harder C.B."/>
            <person name="Miyauchi S."/>
            <person name="Viragh M."/>
            <person name="Kuo A."/>
            <person name="Thoen E."/>
            <person name="Andreopoulos B."/>
            <person name="Lu D."/>
            <person name="Skrede I."/>
            <person name="Drula E."/>
            <person name="Henrissat B."/>
            <person name="Morin E."/>
            <person name="Kohler A."/>
            <person name="Barry K."/>
            <person name="LaButti K."/>
            <person name="Morin E."/>
            <person name="Salamov A."/>
            <person name="Lipzen A."/>
            <person name="Mereny Z."/>
            <person name="Hegedus B."/>
            <person name="Baldrian P."/>
            <person name="Stursova M."/>
            <person name="Weitz H."/>
            <person name="Taylor A."/>
            <person name="Grigoriev I.V."/>
            <person name="Nagy L.G."/>
            <person name="Martin F."/>
            <person name="Kauserud H."/>
        </authorList>
    </citation>
    <scope>NUCLEOTIDE SEQUENCE</scope>
    <source>
        <strain evidence="7">9284</strain>
    </source>
</reference>
<keyword evidence="8" id="KW-1185">Reference proteome</keyword>
<keyword evidence="4 6" id="KW-1133">Transmembrane helix</keyword>
<dbReference type="GO" id="GO:0016020">
    <property type="term" value="C:membrane"/>
    <property type="evidence" value="ECO:0007669"/>
    <property type="project" value="UniProtKB-SubCell"/>
</dbReference>
<accession>A0AAD7BSV4</accession>
<evidence type="ECO:0000256" key="5">
    <source>
        <dbReference type="ARBA" id="ARBA00023136"/>
    </source>
</evidence>
<evidence type="ECO:0000256" key="3">
    <source>
        <dbReference type="ARBA" id="ARBA00022692"/>
    </source>
</evidence>
<dbReference type="AlphaFoldDB" id="A0AAD7BSV4"/>
<evidence type="ECO:0000313" key="8">
    <source>
        <dbReference type="Proteomes" id="UP001221142"/>
    </source>
</evidence>
<feature type="transmembrane region" description="Helical" evidence="6">
    <location>
        <begin position="6"/>
        <end position="22"/>
    </location>
</feature>
<evidence type="ECO:0000256" key="4">
    <source>
        <dbReference type="ARBA" id="ARBA00022989"/>
    </source>
</evidence>
<evidence type="ECO:0000256" key="6">
    <source>
        <dbReference type="SAM" id="Phobius"/>
    </source>
</evidence>
<keyword evidence="3 6" id="KW-0812">Transmembrane</keyword>
<feature type="transmembrane region" description="Helical" evidence="6">
    <location>
        <begin position="29"/>
        <end position="48"/>
    </location>
</feature>
<name>A0AAD7BSV4_9AGAR</name>
<dbReference type="InterPro" id="IPR044890">
    <property type="entry name" value="TMEM14_sf"/>
</dbReference>
<dbReference type="EMBL" id="JARKIF010000010">
    <property type="protein sequence ID" value="KAJ7628906.1"/>
    <property type="molecule type" value="Genomic_DNA"/>
</dbReference>
<comment type="caution">
    <text evidence="7">The sequence shown here is derived from an EMBL/GenBank/DDBJ whole genome shotgun (WGS) entry which is preliminary data.</text>
</comment>
<comment type="subcellular location">
    <subcellularLocation>
        <location evidence="1">Membrane</location>
    </subcellularLocation>
</comment>
<sequence length="98" mass="10216">MSEIPAFCMSALCIVGGGIGFYKKSSIPSLVAGLLVGMLYLFSGAQIAEGNPKGLQGAFFASALLTLSSAPRIKKGAMPKVLAVTASIMGFYYGRKLY</sequence>
<dbReference type="InterPro" id="IPR005349">
    <property type="entry name" value="TMEM14"/>
</dbReference>
<dbReference type="Proteomes" id="UP001221142">
    <property type="component" value="Unassembled WGS sequence"/>
</dbReference>
<comment type="similarity">
    <text evidence="2">Belongs to the TMEM14 family.</text>
</comment>
<evidence type="ECO:0000256" key="1">
    <source>
        <dbReference type="ARBA" id="ARBA00004370"/>
    </source>
</evidence>
<evidence type="ECO:0000313" key="7">
    <source>
        <dbReference type="EMBL" id="KAJ7628906.1"/>
    </source>
</evidence>
<proteinExistence type="inferred from homology"/>
<dbReference type="Pfam" id="PF03647">
    <property type="entry name" value="Tmemb_14"/>
    <property type="match status" value="1"/>
</dbReference>
<keyword evidence="5 6" id="KW-0472">Membrane</keyword>